<organism evidence="1">
    <name type="scientific">Arundo donax</name>
    <name type="common">Giant reed</name>
    <name type="synonym">Donax arundinaceus</name>
    <dbReference type="NCBI Taxonomy" id="35708"/>
    <lineage>
        <taxon>Eukaryota</taxon>
        <taxon>Viridiplantae</taxon>
        <taxon>Streptophyta</taxon>
        <taxon>Embryophyta</taxon>
        <taxon>Tracheophyta</taxon>
        <taxon>Spermatophyta</taxon>
        <taxon>Magnoliopsida</taxon>
        <taxon>Liliopsida</taxon>
        <taxon>Poales</taxon>
        <taxon>Poaceae</taxon>
        <taxon>PACMAD clade</taxon>
        <taxon>Arundinoideae</taxon>
        <taxon>Arundineae</taxon>
        <taxon>Arundo</taxon>
    </lineage>
</organism>
<accession>A0A0A9F8L1</accession>
<reference evidence="1" key="2">
    <citation type="journal article" date="2015" name="Data Brief">
        <title>Shoot transcriptome of the giant reed, Arundo donax.</title>
        <authorList>
            <person name="Barrero R.A."/>
            <person name="Guerrero F.D."/>
            <person name="Moolhuijzen P."/>
            <person name="Goolsby J.A."/>
            <person name="Tidwell J."/>
            <person name="Bellgard S.E."/>
            <person name="Bellgard M.I."/>
        </authorList>
    </citation>
    <scope>NUCLEOTIDE SEQUENCE</scope>
    <source>
        <tissue evidence="1">Shoot tissue taken approximately 20 cm above the soil surface</tissue>
    </source>
</reference>
<reference evidence="1" key="1">
    <citation type="submission" date="2014-09" db="EMBL/GenBank/DDBJ databases">
        <authorList>
            <person name="Magalhaes I.L.F."/>
            <person name="Oliveira U."/>
            <person name="Santos F.R."/>
            <person name="Vidigal T.H.D.A."/>
            <person name="Brescovit A.D."/>
            <person name="Santos A.J."/>
        </authorList>
    </citation>
    <scope>NUCLEOTIDE SEQUENCE</scope>
    <source>
        <tissue evidence="1">Shoot tissue taken approximately 20 cm above the soil surface</tissue>
    </source>
</reference>
<dbReference type="EMBL" id="GBRH01191405">
    <property type="protein sequence ID" value="JAE06491.1"/>
    <property type="molecule type" value="Transcribed_RNA"/>
</dbReference>
<dbReference type="AlphaFoldDB" id="A0A0A9F8L1"/>
<evidence type="ECO:0000313" key="1">
    <source>
        <dbReference type="EMBL" id="JAE06491.1"/>
    </source>
</evidence>
<name>A0A0A9F8L1_ARUDO</name>
<proteinExistence type="predicted"/>
<sequence length="20" mass="2503">MLDLTSRCTYRNIQRYERAL</sequence>
<protein>
    <submittedName>
        <fullName evidence="1">Uncharacterized protein</fullName>
    </submittedName>
</protein>